<feature type="non-terminal residue" evidence="2">
    <location>
        <position position="151"/>
    </location>
</feature>
<protein>
    <submittedName>
        <fullName evidence="2">Uncharacterized protein</fullName>
    </submittedName>
</protein>
<evidence type="ECO:0000256" key="1">
    <source>
        <dbReference type="SAM" id="MobiDB-lite"/>
    </source>
</evidence>
<gene>
    <name evidence="2" type="ORF">PCOR1329_LOCUS59429</name>
</gene>
<feature type="compositionally biased region" description="Low complexity" evidence="1">
    <location>
        <begin position="86"/>
        <end position="95"/>
    </location>
</feature>
<dbReference type="EMBL" id="CAUYUJ010017408">
    <property type="protein sequence ID" value="CAK0874585.1"/>
    <property type="molecule type" value="Genomic_DNA"/>
</dbReference>
<keyword evidence="3" id="KW-1185">Reference proteome</keyword>
<reference evidence="2" key="1">
    <citation type="submission" date="2023-10" db="EMBL/GenBank/DDBJ databases">
        <authorList>
            <person name="Chen Y."/>
            <person name="Shah S."/>
            <person name="Dougan E. K."/>
            <person name="Thang M."/>
            <person name="Chan C."/>
        </authorList>
    </citation>
    <scope>NUCLEOTIDE SEQUENCE [LARGE SCALE GENOMIC DNA]</scope>
</reference>
<feature type="region of interest" description="Disordered" evidence="1">
    <location>
        <begin position="41"/>
        <end position="151"/>
    </location>
</feature>
<accession>A0ABN9VMS0</accession>
<comment type="caution">
    <text evidence="2">The sequence shown here is derived from an EMBL/GenBank/DDBJ whole genome shotgun (WGS) entry which is preliminary data.</text>
</comment>
<evidence type="ECO:0000313" key="3">
    <source>
        <dbReference type="Proteomes" id="UP001189429"/>
    </source>
</evidence>
<feature type="compositionally biased region" description="Acidic residues" evidence="1">
    <location>
        <begin position="98"/>
        <end position="113"/>
    </location>
</feature>
<dbReference type="Proteomes" id="UP001189429">
    <property type="component" value="Unassembled WGS sequence"/>
</dbReference>
<name>A0ABN9VMS0_9DINO</name>
<proteinExistence type="predicted"/>
<sequence>ATDAMCCSEEDAAAMTCVLEDRAHADIPLGMGRGNFSRVRAEAEARQLRQGVEGAGEGGRDDWGGQADAEMPRCTGRPSSAESDDASSSNSTNSEMEGSLEGDESGIQTEDESQGQAPEGLGNSGGDDVFLPLKAQGVGESEDGPGAADAR</sequence>
<feature type="non-terminal residue" evidence="2">
    <location>
        <position position="1"/>
    </location>
</feature>
<organism evidence="2 3">
    <name type="scientific">Prorocentrum cordatum</name>
    <dbReference type="NCBI Taxonomy" id="2364126"/>
    <lineage>
        <taxon>Eukaryota</taxon>
        <taxon>Sar</taxon>
        <taxon>Alveolata</taxon>
        <taxon>Dinophyceae</taxon>
        <taxon>Prorocentrales</taxon>
        <taxon>Prorocentraceae</taxon>
        <taxon>Prorocentrum</taxon>
    </lineage>
</organism>
<evidence type="ECO:0000313" key="2">
    <source>
        <dbReference type="EMBL" id="CAK0874585.1"/>
    </source>
</evidence>